<dbReference type="AlphaFoldDB" id="A0A833J9H3"/>
<dbReference type="RefSeq" id="WP_152275839.1">
    <property type="nucleotide sequence ID" value="NZ_WEKV01000003.1"/>
</dbReference>
<gene>
    <name evidence="2" type="ORF">F8B43_0461</name>
</gene>
<keyword evidence="1" id="KW-0175">Coiled coil</keyword>
<organism evidence="2 3">
    <name type="scientific">Methylorubrum populi</name>
    <dbReference type="NCBI Taxonomy" id="223967"/>
    <lineage>
        <taxon>Bacteria</taxon>
        <taxon>Pseudomonadati</taxon>
        <taxon>Pseudomonadota</taxon>
        <taxon>Alphaproteobacteria</taxon>
        <taxon>Hyphomicrobiales</taxon>
        <taxon>Methylobacteriaceae</taxon>
        <taxon>Methylorubrum</taxon>
    </lineage>
</organism>
<evidence type="ECO:0000313" key="2">
    <source>
        <dbReference type="EMBL" id="KAB7787527.1"/>
    </source>
</evidence>
<comment type="caution">
    <text evidence="2">The sequence shown here is derived from an EMBL/GenBank/DDBJ whole genome shotgun (WGS) entry which is preliminary data.</text>
</comment>
<evidence type="ECO:0000256" key="1">
    <source>
        <dbReference type="SAM" id="Coils"/>
    </source>
</evidence>
<sequence length="162" mass="17396">MSEQAVKDAAPSAGNSILMRAWQANVARPGDKVISFSPALSDNASADGGAPPLPQRDWTSAIDLVQEAAEAIRISEERAVELENQLRSVIGQAEEEVRQLQKTLAASQQMVSQAEDRARRAEARAQEAESWLVRIHDAVFTAFGSKAKTVPAETSGGEQDTP</sequence>
<evidence type="ECO:0000313" key="3">
    <source>
        <dbReference type="Proteomes" id="UP000469949"/>
    </source>
</evidence>
<protein>
    <submittedName>
        <fullName evidence="2">Uncharacterized protein</fullName>
    </submittedName>
</protein>
<dbReference type="EMBL" id="WEKV01000003">
    <property type="protein sequence ID" value="KAB7787527.1"/>
    <property type="molecule type" value="Genomic_DNA"/>
</dbReference>
<name>A0A833J9H3_9HYPH</name>
<dbReference type="GO" id="GO:0015562">
    <property type="term" value="F:efflux transmembrane transporter activity"/>
    <property type="evidence" value="ECO:0007669"/>
    <property type="project" value="InterPro"/>
</dbReference>
<feature type="coiled-coil region" evidence="1">
    <location>
        <begin position="65"/>
        <end position="131"/>
    </location>
</feature>
<accession>A0A833J9H3</accession>
<reference evidence="2 3" key="1">
    <citation type="submission" date="2019-10" db="EMBL/GenBank/DDBJ databases">
        <title>Draft Genome Sequence of the Caffeine Degrading Methylotroph Methylorubrum populi PINKEL.</title>
        <authorList>
            <person name="Dawson S.C."/>
            <person name="Zhang X."/>
            <person name="Wright M.E."/>
            <person name="Sharma G."/>
            <person name="Langner J.T."/>
            <person name="Ditty J.L."/>
            <person name="Subuyuj G.A."/>
        </authorList>
    </citation>
    <scope>NUCLEOTIDE SEQUENCE [LARGE SCALE GENOMIC DNA]</scope>
    <source>
        <strain evidence="2 3">Pinkel</strain>
    </source>
</reference>
<proteinExistence type="predicted"/>
<dbReference type="Proteomes" id="UP000469949">
    <property type="component" value="Unassembled WGS sequence"/>
</dbReference>